<comment type="catalytic activity">
    <reaction evidence="8 15">
        <text>UDP-N-acetyl-alpha-D-muramoyl-L-alanyl-D-glutamate + meso-2,6-diaminopimelate + ATP = UDP-N-acetyl-alpha-D-muramoyl-L-alanyl-gamma-D-glutamyl-meso-2,6-diaminopimelate + ADP + phosphate + H(+)</text>
        <dbReference type="Rhea" id="RHEA:23676"/>
        <dbReference type="ChEBI" id="CHEBI:15378"/>
        <dbReference type="ChEBI" id="CHEBI:30616"/>
        <dbReference type="ChEBI" id="CHEBI:43474"/>
        <dbReference type="ChEBI" id="CHEBI:57791"/>
        <dbReference type="ChEBI" id="CHEBI:83900"/>
        <dbReference type="ChEBI" id="CHEBI:83905"/>
        <dbReference type="ChEBI" id="CHEBI:456216"/>
        <dbReference type="EC" id="6.3.2.13"/>
    </reaction>
</comment>
<dbReference type="InterPro" id="IPR036565">
    <property type="entry name" value="Mur-like_cat_sf"/>
</dbReference>
<dbReference type="InterPro" id="IPR005761">
    <property type="entry name" value="UDP-N-AcMur-Glu-dNH2Pim_ligase"/>
</dbReference>
<dbReference type="NCBIfam" id="NF001126">
    <property type="entry name" value="PRK00139.1-4"/>
    <property type="match status" value="1"/>
</dbReference>
<evidence type="ECO:0000256" key="10">
    <source>
        <dbReference type="ARBA" id="ARBA00066633"/>
    </source>
</evidence>
<dbReference type="Gene3D" id="3.40.1390.10">
    <property type="entry name" value="MurE/MurF, N-terminal domain"/>
    <property type="match status" value="1"/>
</dbReference>
<evidence type="ECO:0000256" key="14">
    <source>
        <dbReference type="ARBA" id="ARBA00081560"/>
    </source>
</evidence>
<comment type="PTM">
    <text evidence="15">Carboxylation is probably crucial for Mg(2+) binding and, consequently, for the gamma-phosphate positioning of ATP.</text>
</comment>
<evidence type="ECO:0000256" key="5">
    <source>
        <dbReference type="ARBA" id="ARBA00022984"/>
    </source>
</evidence>
<keyword evidence="4 15" id="KW-0133">Cell shape</keyword>
<feature type="binding site" evidence="15">
    <location>
        <position position="30"/>
    </location>
    <ligand>
        <name>UDP-N-acetyl-alpha-D-muramoyl-L-alanyl-D-glutamate</name>
        <dbReference type="ChEBI" id="CHEBI:83900"/>
    </ligand>
</feature>
<evidence type="ECO:0000256" key="1">
    <source>
        <dbReference type="ARBA" id="ARBA00004752"/>
    </source>
</evidence>
<feature type="binding site" evidence="15">
    <location>
        <begin position="111"/>
        <end position="117"/>
    </location>
    <ligand>
        <name>ATP</name>
        <dbReference type="ChEBI" id="CHEBI:30616"/>
    </ligand>
</feature>
<feature type="binding site" evidence="15">
    <location>
        <position position="465"/>
    </location>
    <ligand>
        <name>meso-2,6-diaminopimelate</name>
        <dbReference type="ChEBI" id="CHEBI:57791"/>
    </ligand>
</feature>
<dbReference type="Proteomes" id="UP000037558">
    <property type="component" value="Unassembled WGS sequence"/>
</dbReference>
<evidence type="ECO:0000259" key="17">
    <source>
        <dbReference type="Pfam" id="PF01225"/>
    </source>
</evidence>
<sequence length="489" mass="54756">MKIKDILHVLPTAKIKGDHNVVITGLQMDSRKVEEGNAFICVRGIDGFLQDRHDFAKDAVRNGASAVVVEQDVEVDVPKIFVKDARHAMAVLSSYFYQHPSQELNLIGITGTNGKTTTAFITEKIFSDYGLKTGLMGNNGIKIDGNMHPTDINTQEPPVLQRNLRTMRDHHTDYCIMEVTSQGLDMGRVVGCDFKTAIFTNLTQDHLDYHGSFEEYRNTKGLLFSRLGNTFHPEKRKHAVLNRDDEAFSYFEDITAVDVITYGIKNEEADVHARNIQLTAKGISFHLTTYKGETEITLPLIGMFNVYNALAAISAALIENIPLECIQKSLATMPNVGGRMEIIDKKQPFLVVVDYAHTPDALENVLSSLKEFSTGNIITVFGCGGDRDVTKRPLMGEIAERYSDYVIVTSDNPRSEDPIDILKDIEKSFSTDQYELVVQREFAIKKAIEAAEPSDIVLIAGKGHETYQIFHNQTIHFDDREVARKVLQP</sequence>
<keyword evidence="15" id="KW-0547">Nucleotide-binding</keyword>
<evidence type="ECO:0000256" key="8">
    <source>
        <dbReference type="ARBA" id="ARBA00050251"/>
    </source>
</evidence>
<dbReference type="GO" id="GO:0008765">
    <property type="term" value="F:UDP-N-acetylmuramoylalanyl-D-glutamate-2,6-diaminopimelate ligase activity"/>
    <property type="evidence" value="ECO:0007669"/>
    <property type="project" value="UniProtKB-UniRule"/>
</dbReference>
<dbReference type="NCBIfam" id="TIGR01085">
    <property type="entry name" value="murE"/>
    <property type="match status" value="1"/>
</dbReference>
<dbReference type="Pfam" id="PF08245">
    <property type="entry name" value="Mur_ligase_M"/>
    <property type="match status" value="1"/>
</dbReference>
<feature type="binding site" evidence="15">
    <location>
        <position position="180"/>
    </location>
    <ligand>
        <name>UDP-N-acetyl-alpha-D-muramoyl-L-alanyl-D-glutamate</name>
        <dbReference type="ChEBI" id="CHEBI:83900"/>
    </ligand>
</feature>
<evidence type="ECO:0000256" key="16">
    <source>
        <dbReference type="RuleBase" id="RU004135"/>
    </source>
</evidence>
<dbReference type="FunFam" id="3.90.190.20:FF:000006">
    <property type="entry name" value="UDP-N-acetylmuramoyl-L-alanyl-D-glutamate--2,6-diaminopimelate ligase"/>
    <property type="match status" value="1"/>
</dbReference>
<keyword evidence="6 15" id="KW-0131">Cell cycle</keyword>
<dbReference type="Pfam" id="PF01225">
    <property type="entry name" value="Mur_ligase"/>
    <property type="match status" value="1"/>
</dbReference>
<feature type="binding site" evidence="15">
    <location>
        <begin position="411"/>
        <end position="414"/>
    </location>
    <ligand>
        <name>meso-2,6-diaminopimelate</name>
        <dbReference type="ChEBI" id="CHEBI:57791"/>
    </ligand>
</feature>
<comment type="function">
    <text evidence="9 15">Catalyzes the addition of meso-diaminopimelic acid to the nucleotide precursor UDP-N-acetylmuramoyl-L-alanyl-D-glutamate (UMAG) in the biosynthesis of bacterial cell-wall peptidoglycan.</text>
</comment>
<dbReference type="InterPro" id="IPR013221">
    <property type="entry name" value="Mur_ligase_cen"/>
</dbReference>
<evidence type="ECO:0000256" key="9">
    <source>
        <dbReference type="ARBA" id="ARBA00056782"/>
    </source>
</evidence>
<accession>A0A0M0KZQ3</accession>
<feature type="binding site" evidence="15">
    <location>
        <position position="188"/>
    </location>
    <ligand>
        <name>UDP-N-acetyl-alpha-D-muramoyl-L-alanyl-D-glutamate</name>
        <dbReference type="ChEBI" id="CHEBI:83900"/>
    </ligand>
</feature>
<dbReference type="SUPFAM" id="SSF53623">
    <property type="entry name" value="MurD-like peptide ligases, catalytic domain"/>
    <property type="match status" value="1"/>
</dbReference>
<dbReference type="EC" id="6.3.2.13" evidence="10 15"/>
<comment type="similarity">
    <text evidence="2 15">Belongs to the MurCDEF family. MurE subfamily.</text>
</comment>
<evidence type="ECO:0000259" key="18">
    <source>
        <dbReference type="Pfam" id="PF02875"/>
    </source>
</evidence>
<dbReference type="InterPro" id="IPR000713">
    <property type="entry name" value="Mur_ligase_N"/>
</dbReference>
<evidence type="ECO:0000256" key="11">
    <source>
        <dbReference type="ARBA" id="ARBA00072883"/>
    </source>
</evidence>
<dbReference type="AlphaFoldDB" id="A0A0M0KZQ3"/>
<dbReference type="OrthoDB" id="9800958at2"/>
<dbReference type="PANTHER" id="PTHR23135">
    <property type="entry name" value="MUR LIGASE FAMILY MEMBER"/>
    <property type="match status" value="1"/>
</dbReference>
<evidence type="ECO:0000313" key="21">
    <source>
        <dbReference type="Proteomes" id="UP000037558"/>
    </source>
</evidence>
<comment type="caution">
    <text evidence="15">Lacks conserved residue(s) required for the propagation of feature annotation.</text>
</comment>
<dbReference type="Gene3D" id="3.40.1190.10">
    <property type="entry name" value="Mur-like, catalytic domain"/>
    <property type="match status" value="1"/>
</dbReference>
<evidence type="ECO:0000256" key="13">
    <source>
        <dbReference type="ARBA" id="ARBA00076158"/>
    </source>
</evidence>
<evidence type="ECO:0000256" key="2">
    <source>
        <dbReference type="ARBA" id="ARBA00005898"/>
    </source>
</evidence>
<dbReference type="Pfam" id="PF02875">
    <property type="entry name" value="Mur_ligase_C"/>
    <property type="match status" value="1"/>
</dbReference>
<keyword evidence="15" id="KW-0963">Cytoplasm</keyword>
<dbReference type="UniPathway" id="UPA00219"/>
<evidence type="ECO:0000256" key="6">
    <source>
        <dbReference type="ARBA" id="ARBA00023306"/>
    </source>
</evidence>
<dbReference type="GO" id="GO:0000287">
    <property type="term" value="F:magnesium ion binding"/>
    <property type="evidence" value="ECO:0007669"/>
    <property type="project" value="UniProtKB-UniRule"/>
</dbReference>
<keyword evidence="15" id="KW-0067">ATP-binding</keyword>
<dbReference type="InterPro" id="IPR036615">
    <property type="entry name" value="Mur_ligase_C_dom_sf"/>
</dbReference>
<comment type="cofactor">
    <cofactor evidence="15">
        <name>Mg(2+)</name>
        <dbReference type="ChEBI" id="CHEBI:18420"/>
    </cofactor>
</comment>
<dbReference type="HAMAP" id="MF_00208">
    <property type="entry name" value="MurE"/>
    <property type="match status" value="1"/>
</dbReference>
<proteinExistence type="inferred from homology"/>
<feature type="modified residue" description="N6-carboxylysine" evidence="15">
    <location>
        <position position="220"/>
    </location>
</feature>
<evidence type="ECO:0000313" key="20">
    <source>
        <dbReference type="EMBL" id="KOO44296.1"/>
    </source>
</evidence>
<dbReference type="Gene3D" id="3.90.190.20">
    <property type="entry name" value="Mur ligase, C-terminal domain"/>
    <property type="match status" value="1"/>
</dbReference>
<feature type="domain" description="Mur ligase C-terminal" evidence="18">
    <location>
        <begin position="338"/>
        <end position="463"/>
    </location>
</feature>
<dbReference type="GO" id="GO:0008360">
    <property type="term" value="P:regulation of cell shape"/>
    <property type="evidence" value="ECO:0007669"/>
    <property type="project" value="UniProtKB-KW"/>
</dbReference>
<name>A0A0M0KZQ3_9BACI</name>
<evidence type="ECO:0000256" key="3">
    <source>
        <dbReference type="ARBA" id="ARBA00022618"/>
    </source>
</evidence>
<feature type="binding site" evidence="15">
    <location>
        <position position="461"/>
    </location>
    <ligand>
        <name>meso-2,6-diaminopimelate</name>
        <dbReference type="ChEBI" id="CHEBI:57791"/>
    </ligand>
</feature>
<reference evidence="21" key="1">
    <citation type="submission" date="2015-08" db="EMBL/GenBank/DDBJ databases">
        <title>Fjat-14210 dsm16467.</title>
        <authorList>
            <person name="Liu B."/>
            <person name="Wang J."/>
            <person name="Zhu Y."/>
            <person name="Liu G."/>
            <person name="Chen Q."/>
            <person name="Chen Z."/>
            <person name="Lan J."/>
            <person name="Che J."/>
            <person name="Ge C."/>
            <person name="Shi H."/>
            <person name="Pan Z."/>
            <person name="Liu X."/>
        </authorList>
    </citation>
    <scope>NUCLEOTIDE SEQUENCE [LARGE SCALE GENOMIC DNA]</scope>
    <source>
        <strain evidence="21">DSM 16467</strain>
    </source>
</reference>
<dbReference type="GO" id="GO:0005737">
    <property type="term" value="C:cytoplasm"/>
    <property type="evidence" value="ECO:0007669"/>
    <property type="project" value="UniProtKB-SubCell"/>
</dbReference>
<dbReference type="GO" id="GO:0071555">
    <property type="term" value="P:cell wall organization"/>
    <property type="evidence" value="ECO:0007669"/>
    <property type="project" value="UniProtKB-KW"/>
</dbReference>
<dbReference type="EMBL" id="LILC01000016">
    <property type="protein sequence ID" value="KOO44296.1"/>
    <property type="molecule type" value="Genomic_DNA"/>
</dbReference>
<feature type="domain" description="Mur ligase central" evidence="19">
    <location>
        <begin position="109"/>
        <end position="316"/>
    </location>
</feature>
<comment type="pathway">
    <text evidence="1 15 16">Cell wall biogenesis; peptidoglycan biosynthesis.</text>
</comment>
<comment type="caution">
    <text evidence="20">The sequence shown here is derived from an EMBL/GenBank/DDBJ whole genome shotgun (WGS) entry which is preliminary data.</text>
</comment>
<keyword evidence="7 15" id="KW-0961">Cell wall biogenesis/degradation</keyword>
<feature type="binding site" evidence="15">
    <location>
        <position position="387"/>
    </location>
    <ligand>
        <name>meso-2,6-diaminopimelate</name>
        <dbReference type="ChEBI" id="CHEBI:57791"/>
    </ligand>
</feature>
<keyword evidence="21" id="KW-1185">Reference proteome</keyword>
<dbReference type="SUPFAM" id="SSF53244">
    <property type="entry name" value="MurD-like peptide ligases, peptide-binding domain"/>
    <property type="match status" value="1"/>
</dbReference>
<dbReference type="PATRIC" id="fig|284581.3.peg.4835"/>
<dbReference type="InterPro" id="IPR004101">
    <property type="entry name" value="Mur_ligase_C"/>
</dbReference>
<dbReference type="RefSeq" id="WP_053401952.1">
    <property type="nucleotide sequence ID" value="NZ_LILC01000016.1"/>
</dbReference>
<evidence type="ECO:0000256" key="7">
    <source>
        <dbReference type="ARBA" id="ARBA00023316"/>
    </source>
</evidence>
<feature type="domain" description="Mur ligase N-terminal catalytic" evidence="17">
    <location>
        <begin position="23"/>
        <end position="97"/>
    </location>
</feature>
<dbReference type="InterPro" id="IPR035911">
    <property type="entry name" value="MurE/MurF_N"/>
</dbReference>
<evidence type="ECO:0000259" key="19">
    <source>
        <dbReference type="Pfam" id="PF08245"/>
    </source>
</evidence>
<evidence type="ECO:0000256" key="4">
    <source>
        <dbReference type="ARBA" id="ARBA00022960"/>
    </source>
</evidence>
<organism evidence="20 21">
    <name type="scientific">Priestia koreensis</name>
    <dbReference type="NCBI Taxonomy" id="284581"/>
    <lineage>
        <taxon>Bacteria</taxon>
        <taxon>Bacillati</taxon>
        <taxon>Bacillota</taxon>
        <taxon>Bacilli</taxon>
        <taxon>Bacillales</taxon>
        <taxon>Bacillaceae</taxon>
        <taxon>Priestia</taxon>
    </lineage>
</organism>
<dbReference type="PANTHER" id="PTHR23135:SF4">
    <property type="entry name" value="UDP-N-ACETYLMURAMOYL-L-ALANYL-D-GLUTAMATE--2,6-DIAMINOPIMELATE LIGASE MURE HOMOLOG, CHLOROPLASTIC"/>
    <property type="match status" value="1"/>
</dbReference>
<dbReference type="STRING" id="284581.AMD01_13520"/>
<dbReference type="SUPFAM" id="SSF63418">
    <property type="entry name" value="MurE/MurF N-terminal domain"/>
    <property type="match status" value="1"/>
</dbReference>
<comment type="subcellular location">
    <subcellularLocation>
        <location evidence="15 16">Cytoplasm</location>
    </subcellularLocation>
</comment>
<keyword evidence="3 15" id="KW-0132">Cell division</keyword>
<protein>
    <recommendedName>
        <fullName evidence="11 15">UDP-N-acetylmuramoyl-L-alanyl-D-glutamate--2,6-diaminopimelate ligase</fullName>
        <ecNumber evidence="10 15">6.3.2.13</ecNumber>
    </recommendedName>
    <alternativeName>
        <fullName evidence="12 15">Meso-A2pm-adding enzyme</fullName>
    </alternativeName>
    <alternativeName>
        <fullName evidence="13 15">Meso-diaminopimelate-adding enzyme</fullName>
    </alternativeName>
    <alternativeName>
        <fullName evidence="14 15">UDP-MurNAc-L-Ala-D-Glu:meso-diaminopimelate ligase</fullName>
    </alternativeName>
    <alternativeName>
        <fullName evidence="15">UDP-MurNAc-tripeptide synthetase</fullName>
    </alternativeName>
    <alternativeName>
        <fullName evidence="15">UDP-N-acetylmuramyl-tripeptide synthetase</fullName>
    </alternativeName>
</protein>
<keyword evidence="15 20" id="KW-0436">Ligase</keyword>
<gene>
    <name evidence="15" type="primary">murE</name>
    <name evidence="20" type="ORF">AMD01_13520</name>
</gene>
<dbReference type="GO" id="GO:0009252">
    <property type="term" value="P:peptidoglycan biosynthetic process"/>
    <property type="evidence" value="ECO:0007669"/>
    <property type="project" value="UniProtKB-UniRule"/>
</dbReference>
<keyword evidence="15" id="KW-0460">Magnesium</keyword>
<evidence type="ECO:0000256" key="12">
    <source>
        <dbReference type="ARBA" id="ARBA00075482"/>
    </source>
</evidence>
<evidence type="ECO:0000256" key="15">
    <source>
        <dbReference type="HAMAP-Rule" id="MF_00208"/>
    </source>
</evidence>
<dbReference type="GO" id="GO:0051301">
    <property type="term" value="P:cell division"/>
    <property type="evidence" value="ECO:0007669"/>
    <property type="project" value="UniProtKB-KW"/>
</dbReference>
<keyword evidence="5 15" id="KW-0573">Peptidoglycan synthesis</keyword>
<feature type="short sequence motif" description="Meso-diaminopimelate recognition motif" evidence="15">
    <location>
        <begin position="411"/>
        <end position="414"/>
    </location>
</feature>
<dbReference type="GO" id="GO:0005524">
    <property type="term" value="F:ATP binding"/>
    <property type="evidence" value="ECO:0007669"/>
    <property type="project" value="UniProtKB-UniRule"/>
</dbReference>